<dbReference type="RefSeq" id="WP_386360559.1">
    <property type="nucleotide sequence ID" value="NZ_JBHRXZ010000002.1"/>
</dbReference>
<name>A0ABV7T102_9GAMM</name>
<accession>A0ABV7T102</accession>
<dbReference type="InterPro" id="IPR021284">
    <property type="entry name" value="DUF2750"/>
</dbReference>
<evidence type="ECO:0000313" key="1">
    <source>
        <dbReference type="EMBL" id="MFC3606484.1"/>
    </source>
</evidence>
<evidence type="ECO:0000313" key="2">
    <source>
        <dbReference type="Proteomes" id="UP001595630"/>
    </source>
</evidence>
<comment type="caution">
    <text evidence="1">The sequence shown here is derived from an EMBL/GenBank/DDBJ whole genome shotgun (WGS) entry which is preliminary data.</text>
</comment>
<reference evidence="2" key="1">
    <citation type="journal article" date="2019" name="Int. J. Syst. Evol. Microbiol.">
        <title>The Global Catalogue of Microorganisms (GCM) 10K type strain sequencing project: providing services to taxonomists for standard genome sequencing and annotation.</title>
        <authorList>
            <consortium name="The Broad Institute Genomics Platform"/>
            <consortium name="The Broad Institute Genome Sequencing Center for Infectious Disease"/>
            <person name="Wu L."/>
            <person name="Ma J."/>
        </authorList>
    </citation>
    <scope>NUCLEOTIDE SEQUENCE [LARGE SCALE GENOMIC DNA]</scope>
    <source>
        <strain evidence="2">KCTC 42447</strain>
    </source>
</reference>
<keyword evidence="2" id="KW-1185">Reference proteome</keyword>
<gene>
    <name evidence="1" type="ORF">ACFOMF_01610</name>
</gene>
<dbReference type="Pfam" id="PF11042">
    <property type="entry name" value="DUF2750"/>
    <property type="match status" value="1"/>
</dbReference>
<dbReference type="Proteomes" id="UP001595630">
    <property type="component" value="Unassembled WGS sequence"/>
</dbReference>
<protein>
    <submittedName>
        <fullName evidence="1">DUF2750 domain-containing protein</fullName>
    </submittedName>
</protein>
<sequence length="135" mass="15422">MRYTPTESEYAAVPRMSDGERLDYFLTRVFETDEVWFLKNPMRPFERSLGGTIYLPVWPYRRFASEAALEQWQDCVPSSVSLDHYLEIMLAEQVSPGALIEIMPRGEAAGCVITPVRLRSILEAMIDVGSYHLDG</sequence>
<dbReference type="EMBL" id="JBHRXZ010000002">
    <property type="protein sequence ID" value="MFC3606484.1"/>
    <property type="molecule type" value="Genomic_DNA"/>
</dbReference>
<organism evidence="1 2">
    <name type="scientific">Stutzerimonas tarimensis</name>
    <dbReference type="NCBI Taxonomy" id="1507735"/>
    <lineage>
        <taxon>Bacteria</taxon>
        <taxon>Pseudomonadati</taxon>
        <taxon>Pseudomonadota</taxon>
        <taxon>Gammaproteobacteria</taxon>
        <taxon>Pseudomonadales</taxon>
        <taxon>Pseudomonadaceae</taxon>
        <taxon>Stutzerimonas</taxon>
    </lineage>
</organism>
<proteinExistence type="predicted"/>